<accession>A0A5B7DX72</accession>
<dbReference type="EMBL" id="VSRR010001563">
    <property type="protein sequence ID" value="MPC26160.1"/>
    <property type="molecule type" value="Genomic_DNA"/>
</dbReference>
<dbReference type="AlphaFoldDB" id="A0A5B7DX72"/>
<sequence length="274" mass="30881">MMESPLIDDPMCCVIGDFRVLSRRLNSLTPALRKMSTSTKMTVEDAGEDGGILLTSIIIYRYFLPLLILTGNDDEGDDEPHVDETDEDDLANHEQHTLKQELQEERHTDIHCAGRSRISAFPSKKSNGKLVHKNLGHDKAKLQPCSEAFWHNILKKSIINSGSELVQCVMKATPANTPGTISSEAWREPQLNQCLESKVEEKMKPSPVHYSIHTRLLGLLLLLVLLLAGVGRLPPHHVKVFTLAFQQFCVCALLHHLPLLHHHHLITLLKKLKW</sequence>
<keyword evidence="2" id="KW-1185">Reference proteome</keyword>
<organism evidence="1 2">
    <name type="scientific">Portunus trituberculatus</name>
    <name type="common">Swimming crab</name>
    <name type="synonym">Neptunus trituberculatus</name>
    <dbReference type="NCBI Taxonomy" id="210409"/>
    <lineage>
        <taxon>Eukaryota</taxon>
        <taxon>Metazoa</taxon>
        <taxon>Ecdysozoa</taxon>
        <taxon>Arthropoda</taxon>
        <taxon>Crustacea</taxon>
        <taxon>Multicrustacea</taxon>
        <taxon>Malacostraca</taxon>
        <taxon>Eumalacostraca</taxon>
        <taxon>Eucarida</taxon>
        <taxon>Decapoda</taxon>
        <taxon>Pleocyemata</taxon>
        <taxon>Brachyura</taxon>
        <taxon>Eubrachyura</taxon>
        <taxon>Portunoidea</taxon>
        <taxon>Portunidae</taxon>
        <taxon>Portuninae</taxon>
        <taxon>Portunus</taxon>
    </lineage>
</organism>
<protein>
    <submittedName>
        <fullName evidence="1">Uncharacterized protein</fullName>
    </submittedName>
</protein>
<gene>
    <name evidence="1" type="ORF">E2C01_019293</name>
</gene>
<evidence type="ECO:0000313" key="1">
    <source>
        <dbReference type="EMBL" id="MPC26160.1"/>
    </source>
</evidence>
<reference evidence="1 2" key="1">
    <citation type="submission" date="2019-05" db="EMBL/GenBank/DDBJ databases">
        <title>Another draft genome of Portunus trituberculatus and its Hox gene families provides insights of decapod evolution.</title>
        <authorList>
            <person name="Jeong J.-H."/>
            <person name="Song I."/>
            <person name="Kim S."/>
            <person name="Choi T."/>
            <person name="Kim D."/>
            <person name="Ryu S."/>
            <person name="Kim W."/>
        </authorList>
    </citation>
    <scope>NUCLEOTIDE SEQUENCE [LARGE SCALE GENOMIC DNA]</scope>
    <source>
        <tissue evidence="1">Muscle</tissue>
    </source>
</reference>
<comment type="caution">
    <text evidence="1">The sequence shown here is derived from an EMBL/GenBank/DDBJ whole genome shotgun (WGS) entry which is preliminary data.</text>
</comment>
<dbReference type="Proteomes" id="UP000324222">
    <property type="component" value="Unassembled WGS sequence"/>
</dbReference>
<name>A0A5B7DX72_PORTR</name>
<proteinExistence type="predicted"/>
<evidence type="ECO:0000313" key="2">
    <source>
        <dbReference type="Proteomes" id="UP000324222"/>
    </source>
</evidence>